<evidence type="ECO:0000256" key="1">
    <source>
        <dbReference type="SAM" id="Phobius"/>
    </source>
</evidence>
<dbReference type="AlphaFoldDB" id="A0A9X1HAC6"/>
<reference evidence="2 3" key="1">
    <citation type="journal article" date="2023" name="Antonie Van Leeuwenhoek">
        <title>Flavobacterium potami sp. nov., a multi-metal resistance genes harbouring bacterium isolated from shallow river silt.</title>
        <authorList>
            <person name="Li S."/>
            <person name="Mao S."/>
            <person name="Mu W."/>
            <person name="Guo B."/>
            <person name="Li C."/>
            <person name="Zhu Q."/>
            <person name="Hou X."/>
            <person name="Zhao Y."/>
            <person name="Wei S."/>
            <person name="Liu H."/>
            <person name="Liu A."/>
        </authorList>
    </citation>
    <scope>NUCLEOTIDE SEQUENCE [LARGE SCALE GENOMIC DNA]</scope>
    <source>
        <strain evidence="2 3">17A</strain>
    </source>
</reference>
<dbReference type="RefSeq" id="WP_223706267.1">
    <property type="nucleotide sequence ID" value="NZ_JAINUY010000004.1"/>
</dbReference>
<evidence type="ECO:0000313" key="2">
    <source>
        <dbReference type="EMBL" id="MBZ4035643.1"/>
    </source>
</evidence>
<accession>A0A9X1HAC6</accession>
<sequence>MELLESLPTLLKSFWYIAIPTSLIFLIQTIITFSGLDIADGFDTDFDAHLHDGGDFQWFSLRNLINFLLGFSWTGISFYSTIGEKPWFLITLAFVVGVLFVLLFFFVIKQVQKLAEDNSFKITNTLDKTAKVYLTIPENKTGKGKIMISVNGAFHELEAMTEKERIPSGSAVKVIKIENNILIVETI</sequence>
<dbReference type="Proteomes" id="UP001139366">
    <property type="component" value="Unassembled WGS sequence"/>
</dbReference>
<keyword evidence="3" id="KW-1185">Reference proteome</keyword>
<gene>
    <name evidence="2" type="ORF">K6T82_12755</name>
</gene>
<proteinExistence type="predicted"/>
<keyword evidence="1" id="KW-0812">Transmembrane</keyword>
<protein>
    <submittedName>
        <fullName evidence="2">NfeD family protein</fullName>
    </submittedName>
</protein>
<keyword evidence="1" id="KW-1133">Transmembrane helix</keyword>
<organism evidence="2 3">
    <name type="scientific">Flavobacterium potami</name>
    <dbReference type="NCBI Taxonomy" id="2872310"/>
    <lineage>
        <taxon>Bacteria</taxon>
        <taxon>Pseudomonadati</taxon>
        <taxon>Bacteroidota</taxon>
        <taxon>Flavobacteriia</taxon>
        <taxon>Flavobacteriales</taxon>
        <taxon>Flavobacteriaceae</taxon>
        <taxon>Flavobacterium</taxon>
    </lineage>
</organism>
<keyword evidence="1" id="KW-0472">Membrane</keyword>
<comment type="caution">
    <text evidence="2">The sequence shown here is derived from an EMBL/GenBank/DDBJ whole genome shotgun (WGS) entry which is preliminary data.</text>
</comment>
<dbReference type="Gene3D" id="2.40.50.140">
    <property type="entry name" value="Nucleic acid-binding proteins"/>
    <property type="match status" value="1"/>
</dbReference>
<dbReference type="InterPro" id="IPR012340">
    <property type="entry name" value="NA-bd_OB-fold"/>
</dbReference>
<feature type="transmembrane region" description="Helical" evidence="1">
    <location>
        <begin position="88"/>
        <end position="108"/>
    </location>
</feature>
<feature type="transmembrane region" description="Helical" evidence="1">
    <location>
        <begin position="14"/>
        <end position="36"/>
    </location>
</feature>
<evidence type="ECO:0000313" key="3">
    <source>
        <dbReference type="Proteomes" id="UP001139366"/>
    </source>
</evidence>
<dbReference type="EMBL" id="JAINUY010000004">
    <property type="protein sequence ID" value="MBZ4035643.1"/>
    <property type="molecule type" value="Genomic_DNA"/>
</dbReference>
<name>A0A9X1HAC6_9FLAO</name>